<dbReference type="GO" id="GO:0000155">
    <property type="term" value="F:phosphorelay sensor kinase activity"/>
    <property type="evidence" value="ECO:0007669"/>
    <property type="project" value="InterPro"/>
</dbReference>
<dbReference type="PROSITE" id="PS50109">
    <property type="entry name" value="HIS_KIN"/>
    <property type="match status" value="1"/>
</dbReference>
<dbReference type="InterPro" id="IPR013767">
    <property type="entry name" value="PAS_fold"/>
</dbReference>
<dbReference type="CDD" id="cd16922">
    <property type="entry name" value="HATPase_EvgS-ArcB-TorS-like"/>
    <property type="match status" value="1"/>
</dbReference>
<dbReference type="Gene3D" id="1.10.287.130">
    <property type="match status" value="1"/>
</dbReference>
<dbReference type="CDD" id="cd17574">
    <property type="entry name" value="REC_OmpR"/>
    <property type="match status" value="1"/>
</dbReference>
<evidence type="ECO:0000259" key="13">
    <source>
        <dbReference type="PROSITE" id="PS50110"/>
    </source>
</evidence>
<dbReference type="InterPro" id="IPR036890">
    <property type="entry name" value="HATPase_C_sf"/>
</dbReference>
<dbReference type="InterPro" id="IPR000014">
    <property type="entry name" value="PAS"/>
</dbReference>
<dbReference type="SMART" id="SM00065">
    <property type="entry name" value="GAF"/>
    <property type="match status" value="1"/>
</dbReference>
<proteinExistence type="predicted"/>
<dbReference type="Pfam" id="PF00512">
    <property type="entry name" value="HisKA"/>
    <property type="match status" value="1"/>
</dbReference>
<dbReference type="EMBL" id="JACATZ010000003">
    <property type="protein sequence ID" value="NWJ47256.1"/>
    <property type="molecule type" value="Genomic_DNA"/>
</dbReference>
<evidence type="ECO:0000256" key="5">
    <source>
        <dbReference type="ARBA" id="ARBA00022777"/>
    </source>
</evidence>
<dbReference type="CDD" id="cd00130">
    <property type="entry name" value="PAS"/>
    <property type="match status" value="1"/>
</dbReference>
<dbReference type="PANTHER" id="PTHR43547:SF2">
    <property type="entry name" value="HYBRID SIGNAL TRANSDUCTION HISTIDINE KINASE C"/>
    <property type="match status" value="1"/>
</dbReference>
<evidence type="ECO:0000256" key="9">
    <source>
        <dbReference type="ARBA" id="ARBA00023136"/>
    </source>
</evidence>
<keyword evidence="5" id="KW-0418">Kinase</keyword>
<dbReference type="PANTHER" id="PTHR43547">
    <property type="entry name" value="TWO-COMPONENT HISTIDINE KINASE"/>
    <property type="match status" value="1"/>
</dbReference>
<feature type="domain" description="PAC" evidence="15">
    <location>
        <begin position="459"/>
        <end position="513"/>
    </location>
</feature>
<dbReference type="PROSITE" id="PS50112">
    <property type="entry name" value="PAS"/>
    <property type="match status" value="1"/>
</dbReference>
<feature type="domain" description="PAS" evidence="14">
    <location>
        <begin position="383"/>
        <end position="428"/>
    </location>
</feature>
<comment type="catalytic activity">
    <reaction evidence="1">
        <text>ATP + protein L-histidine = ADP + protein N-phospho-L-histidine.</text>
        <dbReference type="EC" id="2.7.13.3"/>
    </reaction>
</comment>
<keyword evidence="8" id="KW-0238">DNA-binding</keyword>
<evidence type="ECO:0000313" key="17">
    <source>
        <dbReference type="EMBL" id="WJW69174.1"/>
    </source>
</evidence>
<protein>
    <recommendedName>
        <fullName evidence="2">histidine kinase</fullName>
        <ecNumber evidence="2">2.7.13.3</ecNumber>
    </recommendedName>
</protein>
<dbReference type="InterPro" id="IPR003661">
    <property type="entry name" value="HisK_dim/P_dom"/>
</dbReference>
<evidence type="ECO:0000256" key="4">
    <source>
        <dbReference type="ARBA" id="ARBA00022679"/>
    </source>
</evidence>
<feature type="domain" description="Response regulatory" evidence="13">
    <location>
        <begin position="753"/>
        <end position="867"/>
    </location>
</feature>
<evidence type="ECO:0000259" key="14">
    <source>
        <dbReference type="PROSITE" id="PS50112"/>
    </source>
</evidence>
<keyword evidence="4" id="KW-0808">Transferase</keyword>
<evidence type="ECO:0000313" key="16">
    <source>
        <dbReference type="EMBL" id="NWJ47256.1"/>
    </source>
</evidence>
<dbReference type="Gene3D" id="3.30.450.40">
    <property type="match status" value="1"/>
</dbReference>
<dbReference type="SUPFAM" id="SSF55781">
    <property type="entry name" value="GAF domain-like"/>
    <property type="match status" value="1"/>
</dbReference>
<gene>
    <name evidence="16" type="ORF">HXX08_15445</name>
    <name evidence="17" type="ORF">OZ401_002770</name>
</gene>
<dbReference type="Pfam" id="PF00072">
    <property type="entry name" value="Response_reg"/>
    <property type="match status" value="2"/>
</dbReference>
<accession>A0A8T7M5E7</accession>
<dbReference type="SUPFAM" id="SSF52172">
    <property type="entry name" value="CheY-like"/>
    <property type="match status" value="2"/>
</dbReference>
<evidence type="ECO:0000256" key="11">
    <source>
        <dbReference type="PROSITE-ProRule" id="PRU00169"/>
    </source>
</evidence>
<dbReference type="SUPFAM" id="SSF47384">
    <property type="entry name" value="Homodimeric domain of signal transducing histidine kinase"/>
    <property type="match status" value="1"/>
</dbReference>
<dbReference type="SUPFAM" id="SSF55785">
    <property type="entry name" value="PYP-like sensor domain (PAS domain)"/>
    <property type="match status" value="1"/>
</dbReference>
<dbReference type="InterPro" id="IPR004358">
    <property type="entry name" value="Sig_transdc_His_kin-like_C"/>
</dbReference>
<dbReference type="Proteomes" id="UP000521676">
    <property type="component" value="Unassembled WGS sequence"/>
</dbReference>
<dbReference type="FunFam" id="1.10.287.130:FF:000001">
    <property type="entry name" value="Two-component sensor histidine kinase"/>
    <property type="match status" value="1"/>
</dbReference>
<dbReference type="SUPFAM" id="SSF55874">
    <property type="entry name" value="ATPase domain of HSP90 chaperone/DNA topoisomerase II/histidine kinase"/>
    <property type="match status" value="1"/>
</dbReference>
<dbReference type="InterPro" id="IPR036097">
    <property type="entry name" value="HisK_dim/P_sf"/>
</dbReference>
<evidence type="ECO:0000256" key="2">
    <source>
        <dbReference type="ARBA" id="ARBA00012438"/>
    </source>
</evidence>
<dbReference type="GO" id="GO:0003677">
    <property type="term" value="F:DNA binding"/>
    <property type="evidence" value="ECO:0007669"/>
    <property type="project" value="UniProtKB-KW"/>
</dbReference>
<dbReference type="FunFam" id="3.30.565.10:FF:000006">
    <property type="entry name" value="Sensor histidine kinase WalK"/>
    <property type="match status" value="1"/>
</dbReference>
<dbReference type="CDD" id="cd00082">
    <property type="entry name" value="HisKA"/>
    <property type="match status" value="1"/>
</dbReference>
<keyword evidence="10" id="KW-0804">Transcription</keyword>
<dbReference type="Gene3D" id="3.30.565.10">
    <property type="entry name" value="Histidine kinase-like ATPase, C-terminal domain"/>
    <property type="match status" value="1"/>
</dbReference>
<dbReference type="Pfam" id="PF13492">
    <property type="entry name" value="GAF_3"/>
    <property type="match status" value="1"/>
</dbReference>
<dbReference type="SMART" id="SM00387">
    <property type="entry name" value="HATPase_c"/>
    <property type="match status" value="1"/>
</dbReference>
<keyword evidence="9" id="KW-0472">Membrane</keyword>
<dbReference type="Gene3D" id="3.30.450.20">
    <property type="entry name" value="PAS domain"/>
    <property type="match status" value="1"/>
</dbReference>
<dbReference type="EC" id="2.7.13.3" evidence="2"/>
<feature type="domain" description="Response regulatory" evidence="13">
    <location>
        <begin position="874"/>
        <end position="990"/>
    </location>
</feature>
<keyword evidence="6" id="KW-0902">Two-component regulatory system</keyword>
<dbReference type="NCBIfam" id="TIGR00229">
    <property type="entry name" value="sensory_box"/>
    <property type="match status" value="1"/>
</dbReference>
<evidence type="ECO:0000259" key="12">
    <source>
        <dbReference type="PROSITE" id="PS50109"/>
    </source>
</evidence>
<keyword evidence="7" id="KW-0805">Transcription regulation</keyword>
<evidence type="ECO:0000313" key="19">
    <source>
        <dbReference type="Proteomes" id="UP001431572"/>
    </source>
</evidence>
<reference evidence="17" key="2">
    <citation type="journal article" date="2024" name="Nature">
        <title>Anoxygenic phototroph of the Chloroflexota uses a type I reaction centre.</title>
        <authorList>
            <person name="Tsuji J.M."/>
            <person name="Shaw N.A."/>
            <person name="Nagashima S."/>
            <person name="Venkiteswaran J.J."/>
            <person name="Schiff S.L."/>
            <person name="Watanabe T."/>
            <person name="Fukui M."/>
            <person name="Hanada S."/>
            <person name="Tank M."/>
            <person name="Neufeld J.D."/>
        </authorList>
    </citation>
    <scope>NUCLEOTIDE SEQUENCE</scope>
    <source>
        <strain evidence="17">L227-S17</strain>
    </source>
</reference>
<evidence type="ECO:0000256" key="3">
    <source>
        <dbReference type="ARBA" id="ARBA00022553"/>
    </source>
</evidence>
<evidence type="ECO:0000256" key="10">
    <source>
        <dbReference type="ARBA" id="ARBA00023163"/>
    </source>
</evidence>
<dbReference type="PROSITE" id="PS50110">
    <property type="entry name" value="RESPONSE_REGULATORY"/>
    <property type="match status" value="2"/>
</dbReference>
<dbReference type="GO" id="GO:0006355">
    <property type="term" value="P:regulation of DNA-templated transcription"/>
    <property type="evidence" value="ECO:0007669"/>
    <property type="project" value="InterPro"/>
</dbReference>
<dbReference type="PRINTS" id="PR00344">
    <property type="entry name" value="BCTRLSENSOR"/>
</dbReference>
<dbReference type="InterPro" id="IPR011006">
    <property type="entry name" value="CheY-like_superfamily"/>
</dbReference>
<dbReference type="Pfam" id="PF02518">
    <property type="entry name" value="HATPase_c"/>
    <property type="match status" value="1"/>
</dbReference>
<evidence type="ECO:0000259" key="15">
    <source>
        <dbReference type="PROSITE" id="PS50113"/>
    </source>
</evidence>
<reference evidence="16 18" key="1">
    <citation type="submission" date="2020-06" db="EMBL/GenBank/DDBJ databases">
        <title>Anoxygenic phototrophic Chloroflexota member uses a Type I reaction center.</title>
        <authorList>
            <person name="Tsuji J.M."/>
            <person name="Shaw N.A."/>
            <person name="Nagashima S."/>
            <person name="Venkiteswaran J."/>
            <person name="Schiff S.L."/>
            <person name="Hanada S."/>
            <person name="Tank M."/>
            <person name="Neufeld J.D."/>
        </authorList>
    </citation>
    <scope>NUCLEOTIDE SEQUENCE [LARGE SCALE GENOMIC DNA]</scope>
    <source>
        <strain evidence="16">L227-S17</strain>
    </source>
</reference>
<dbReference type="Gene3D" id="3.40.50.2300">
    <property type="match status" value="2"/>
</dbReference>
<feature type="modified residue" description="4-aspartylphosphate" evidence="11">
    <location>
        <position position="802"/>
    </location>
</feature>
<dbReference type="InterPro" id="IPR029016">
    <property type="entry name" value="GAF-like_dom_sf"/>
</dbReference>
<feature type="modified residue" description="4-aspartylphosphate" evidence="11">
    <location>
        <position position="923"/>
    </location>
</feature>
<evidence type="ECO:0000256" key="8">
    <source>
        <dbReference type="ARBA" id="ARBA00023125"/>
    </source>
</evidence>
<dbReference type="EMBL" id="CP128400">
    <property type="protein sequence ID" value="WJW69174.1"/>
    <property type="molecule type" value="Genomic_DNA"/>
</dbReference>
<dbReference type="InterPro" id="IPR005467">
    <property type="entry name" value="His_kinase_dom"/>
</dbReference>
<evidence type="ECO:0000313" key="18">
    <source>
        <dbReference type="Proteomes" id="UP000521676"/>
    </source>
</evidence>
<keyword evidence="19" id="KW-1185">Reference proteome</keyword>
<name>A0A8T7M5E7_9CHLR</name>
<dbReference type="Pfam" id="PF00989">
    <property type="entry name" value="PAS"/>
    <property type="match status" value="1"/>
</dbReference>
<evidence type="ECO:0000256" key="1">
    <source>
        <dbReference type="ARBA" id="ARBA00000085"/>
    </source>
</evidence>
<keyword evidence="3 11" id="KW-0597">Phosphoprotein</keyword>
<dbReference type="InterPro" id="IPR035965">
    <property type="entry name" value="PAS-like_dom_sf"/>
</dbReference>
<dbReference type="SMART" id="SM00448">
    <property type="entry name" value="REC"/>
    <property type="match status" value="2"/>
</dbReference>
<evidence type="ECO:0000256" key="6">
    <source>
        <dbReference type="ARBA" id="ARBA00023012"/>
    </source>
</evidence>
<feature type="domain" description="Histidine kinase" evidence="12">
    <location>
        <begin position="517"/>
        <end position="731"/>
    </location>
</feature>
<evidence type="ECO:0000256" key="7">
    <source>
        <dbReference type="ARBA" id="ARBA00023015"/>
    </source>
</evidence>
<dbReference type="Proteomes" id="UP001431572">
    <property type="component" value="Chromosome 2"/>
</dbReference>
<dbReference type="PROSITE" id="PS50113">
    <property type="entry name" value="PAC"/>
    <property type="match status" value="1"/>
</dbReference>
<dbReference type="SMART" id="SM00388">
    <property type="entry name" value="HisKA"/>
    <property type="match status" value="1"/>
</dbReference>
<dbReference type="InterPro" id="IPR000700">
    <property type="entry name" value="PAS-assoc_C"/>
</dbReference>
<dbReference type="InterPro" id="IPR001789">
    <property type="entry name" value="Sig_transdc_resp-reg_receiver"/>
</dbReference>
<dbReference type="AlphaFoldDB" id="A0A8T7M5E7"/>
<dbReference type="SMART" id="SM00091">
    <property type="entry name" value="PAS"/>
    <property type="match status" value="1"/>
</dbReference>
<dbReference type="RefSeq" id="WP_341471059.1">
    <property type="nucleotide sequence ID" value="NZ_CP128400.1"/>
</dbReference>
<dbReference type="InterPro" id="IPR003018">
    <property type="entry name" value="GAF"/>
</dbReference>
<sequence length="1000" mass="111592">MVNDLSKKNSENFDELPGGSIGKLVRAEYLSLGRYLNPDQIARRVYEILSELLGSDTAFVLVRWDGKRVTPLMIKNALLPASVSLLNLVKTLQNQKTPLLLTDPHEIEELSSLPLGYHLAYYPLTDAVDLRSSLCIVSPRTMFSPALLDDLEALIVALKNALENAAEHGKVLREYSLLQMAKKTWEQVWGEIEEQQKAIERLLARNQALLDIGLAINSSLDLKDVLTTIVTEAVKLLQVSRGAIALWDEGRHDIKVMAEYLHDGISMTAPSFLEFNLNQSETRVLPVEDRLLELNFPNSLTEQDTEKLRRFLAESWDLRTGKVGSILISPLRWQSQTIGAIILNDQTSGRAFNKEDQDVLALIANQAAVAIENARLFDTIRDERNRTQLILNSIADAVFTTDLKQRIVTVNPGAEQISGLTAEDLVERYYWEALGMQDSKGHTLPLEASPCLQAIQNATSTDPRIFSINHPDGERRMISLVAAPIIESGRVTGVVGVFRDVTREQEVNRLKDEFVSLVSHELRTPMASVLGFSELMLTRQVSPEKSRLYVETIHKEAQRLSNLISDFLDIQRMEAGRQVYNFTEVSLNFLVRPILDLFSVERERIKVEFPVDLPFVRADPDRIVQTMTNLIGNAIKYSPNGGDIILRAHLNENQMVETSVADNGLGIPKEAQSQLFNKFFRVDNSDRREIGGTGLGLAISREIVEAHGGKIWVDSALSKGSVFHFTLPAVLDSPPELLETITTPLTVEVAENTILIVEDNNSLAQLIGTYLEEDGYACQIASSAEQALRLVEQITPIAMVLDITLAGRMDGWDLLIKLNENPQLTDVPVIICTVLDTKFMGANIGAAEFLPKPIELRKLEEMINRLTALAPQRNILVIDDDASLRRMLKESLSELDFVVATAASGDQGLKLAIQNPPDLIVLDLMMPKMDGFQVLSRLRADRHTINIPVIVVSAKEVSNDERAFIHKGLARFLTKGEQTPQRIREAVRESLEAQKLTTTR</sequence>
<organism evidence="16 18">
    <name type="scientific">Candidatus Chlorohelix allophototropha</name>
    <dbReference type="NCBI Taxonomy" id="3003348"/>
    <lineage>
        <taxon>Bacteria</taxon>
        <taxon>Bacillati</taxon>
        <taxon>Chloroflexota</taxon>
        <taxon>Chloroflexia</taxon>
        <taxon>Candidatus Chloroheliales</taxon>
        <taxon>Candidatus Chloroheliaceae</taxon>
        <taxon>Candidatus Chlorohelix</taxon>
    </lineage>
</organism>
<dbReference type="InterPro" id="IPR003594">
    <property type="entry name" value="HATPase_dom"/>
</dbReference>
<dbReference type="FunFam" id="3.40.50.2300:FF:000001">
    <property type="entry name" value="DNA-binding response regulator PhoB"/>
    <property type="match status" value="1"/>
</dbReference>